<dbReference type="SMART" id="SM00670">
    <property type="entry name" value="PINc"/>
    <property type="match status" value="1"/>
</dbReference>
<feature type="domain" description="PIN" evidence="2">
    <location>
        <begin position="143"/>
        <end position="275"/>
    </location>
</feature>
<dbReference type="InterPro" id="IPR002716">
    <property type="entry name" value="PIN_dom"/>
</dbReference>
<accession>A0A8H7SFG3</accession>
<dbReference type="Pfam" id="PF13638">
    <property type="entry name" value="PIN_4"/>
    <property type="match status" value="1"/>
</dbReference>
<dbReference type="InterPro" id="IPR052626">
    <property type="entry name" value="SWT1_Regulator"/>
</dbReference>
<gene>
    <name evidence="3" type="ORF">INT45_008510</name>
</gene>
<keyword evidence="4" id="KW-1185">Reference proteome</keyword>
<dbReference type="GO" id="GO:0005634">
    <property type="term" value="C:nucleus"/>
    <property type="evidence" value="ECO:0007669"/>
    <property type="project" value="TreeGrafter"/>
</dbReference>
<protein>
    <recommendedName>
        <fullName evidence="2">PIN domain-containing protein</fullName>
    </recommendedName>
</protein>
<evidence type="ECO:0000256" key="1">
    <source>
        <dbReference type="SAM" id="MobiDB-lite"/>
    </source>
</evidence>
<dbReference type="EMBL" id="JAEPRB010000009">
    <property type="protein sequence ID" value="KAG2227266.1"/>
    <property type="molecule type" value="Genomic_DNA"/>
</dbReference>
<dbReference type="AlphaFoldDB" id="A0A8H7SFG3"/>
<dbReference type="CDD" id="cd18727">
    <property type="entry name" value="PIN_Swt1-like"/>
    <property type="match status" value="1"/>
</dbReference>
<feature type="region of interest" description="Disordered" evidence="1">
    <location>
        <begin position="307"/>
        <end position="332"/>
    </location>
</feature>
<feature type="region of interest" description="Disordered" evidence="1">
    <location>
        <begin position="364"/>
        <end position="385"/>
    </location>
</feature>
<dbReference type="InterPro" id="IPR029060">
    <property type="entry name" value="PIN-like_dom_sf"/>
</dbReference>
<dbReference type="PANTHER" id="PTHR16161:SF0">
    <property type="entry name" value="TRANSCRIPTIONAL PROTEIN SWT1"/>
    <property type="match status" value="1"/>
</dbReference>
<dbReference type="Proteomes" id="UP000646827">
    <property type="component" value="Unassembled WGS sequence"/>
</dbReference>
<dbReference type="OrthoDB" id="2017974at2759"/>
<name>A0A8H7SFG3_9FUNG</name>
<dbReference type="GO" id="GO:0004540">
    <property type="term" value="F:RNA nuclease activity"/>
    <property type="evidence" value="ECO:0007669"/>
    <property type="project" value="UniProtKB-ARBA"/>
</dbReference>
<dbReference type="PANTHER" id="PTHR16161">
    <property type="entry name" value="TRANSCRIPTIONAL PROTEIN SWT1"/>
    <property type="match status" value="1"/>
</dbReference>
<feature type="region of interest" description="Disordered" evidence="1">
    <location>
        <begin position="420"/>
        <end position="443"/>
    </location>
</feature>
<sequence>MNDDNIFMDVDGPEFLNEVNNEINDFRAHVSPNDTIEQNIQNFYNAQPMDNNIGMSLNYSSFDKPVNEVRVDFIGKNNNYCPESFYSSSSDSSSSNGSINSLSTSLTSLSSNYNNYGVYTTASSTFIPPSYSLTQSAVFDCKQIAVLDTNFLISNLGYLTALSTQAEKYLGSLVVVLPWVVVRELDGLKGRINIQSNNKNGANGRVGDLARKAMKFIQTALLDQRGWLRGQKIEEVFDPTAKSAKGDDSILDCCRYFAQLQKPITLLTNDRNLAIKAMVHDIQSLSSDNRDRLVRFASSLSHYVSTPPSLPLQHHQKQQQQEQQQYSIQNHDNLRVIDEDVDMMDESDDIDVARQQAQHILETQQREQESIQATLSNPNSDNHYNVWASRHAPTQRSSSYSKSNNSNRYSNTLDLWDDKPVLDANGEPLIPPSSSAGRVEEMR</sequence>
<dbReference type="SUPFAM" id="SSF88723">
    <property type="entry name" value="PIN domain-like"/>
    <property type="match status" value="1"/>
</dbReference>
<feature type="non-terminal residue" evidence="3">
    <location>
        <position position="1"/>
    </location>
</feature>
<evidence type="ECO:0000259" key="2">
    <source>
        <dbReference type="SMART" id="SM00670"/>
    </source>
</evidence>
<evidence type="ECO:0000313" key="4">
    <source>
        <dbReference type="Proteomes" id="UP000646827"/>
    </source>
</evidence>
<comment type="caution">
    <text evidence="3">The sequence shown here is derived from an EMBL/GenBank/DDBJ whole genome shotgun (WGS) entry which is preliminary data.</text>
</comment>
<evidence type="ECO:0000313" key="3">
    <source>
        <dbReference type="EMBL" id="KAG2227266.1"/>
    </source>
</evidence>
<reference evidence="3 4" key="1">
    <citation type="submission" date="2020-12" db="EMBL/GenBank/DDBJ databases">
        <title>Metabolic potential, ecology and presence of endohyphal bacteria is reflected in genomic diversity of Mucoromycotina.</title>
        <authorList>
            <person name="Muszewska A."/>
            <person name="Okrasinska A."/>
            <person name="Steczkiewicz K."/>
            <person name="Drgas O."/>
            <person name="Orlowska M."/>
            <person name="Perlinska-Lenart U."/>
            <person name="Aleksandrzak-Piekarczyk T."/>
            <person name="Szatraj K."/>
            <person name="Zielenkiewicz U."/>
            <person name="Pilsyk S."/>
            <person name="Malc E."/>
            <person name="Mieczkowski P."/>
            <person name="Kruszewska J.S."/>
            <person name="Biernat P."/>
            <person name="Pawlowska J."/>
        </authorList>
    </citation>
    <scope>NUCLEOTIDE SEQUENCE [LARGE SCALE GENOMIC DNA]</scope>
    <source>
        <strain evidence="3 4">CBS 142.35</strain>
    </source>
</reference>
<feature type="compositionally biased region" description="Polar residues" evidence="1">
    <location>
        <begin position="370"/>
        <end position="383"/>
    </location>
</feature>
<proteinExistence type="predicted"/>
<dbReference type="Gene3D" id="3.40.50.1010">
    <property type="entry name" value="5'-nuclease"/>
    <property type="match status" value="1"/>
</dbReference>
<organism evidence="3 4">
    <name type="scientific">Circinella minor</name>
    <dbReference type="NCBI Taxonomy" id="1195481"/>
    <lineage>
        <taxon>Eukaryota</taxon>
        <taxon>Fungi</taxon>
        <taxon>Fungi incertae sedis</taxon>
        <taxon>Mucoromycota</taxon>
        <taxon>Mucoromycotina</taxon>
        <taxon>Mucoromycetes</taxon>
        <taxon>Mucorales</taxon>
        <taxon>Lichtheimiaceae</taxon>
        <taxon>Circinella</taxon>
    </lineage>
</organism>